<keyword evidence="2" id="KW-1185">Reference proteome</keyword>
<evidence type="ECO:0000313" key="1">
    <source>
        <dbReference type="EMBL" id="MFB9062583.1"/>
    </source>
</evidence>
<organism evidence="1 2">
    <name type="scientific">Flavobacterium branchiarum</name>
    <dbReference type="NCBI Taxonomy" id="1114870"/>
    <lineage>
        <taxon>Bacteria</taxon>
        <taxon>Pseudomonadati</taxon>
        <taxon>Bacteroidota</taxon>
        <taxon>Flavobacteriia</taxon>
        <taxon>Flavobacteriales</taxon>
        <taxon>Flavobacteriaceae</taxon>
        <taxon>Flavobacterium</taxon>
    </lineage>
</organism>
<dbReference type="EMBL" id="JBHMEX010000004">
    <property type="protein sequence ID" value="MFB9062583.1"/>
    <property type="molecule type" value="Genomic_DNA"/>
</dbReference>
<protein>
    <submittedName>
        <fullName evidence="1">Uncharacterized protein</fullName>
    </submittedName>
</protein>
<name>A0ABV5FGC0_9FLAO</name>
<dbReference type="Proteomes" id="UP001589589">
    <property type="component" value="Unassembled WGS sequence"/>
</dbReference>
<accession>A0ABV5FGC0</accession>
<dbReference type="RefSeq" id="WP_290263272.1">
    <property type="nucleotide sequence ID" value="NZ_JAUFQQ010000003.1"/>
</dbReference>
<evidence type="ECO:0000313" key="2">
    <source>
        <dbReference type="Proteomes" id="UP001589589"/>
    </source>
</evidence>
<comment type="caution">
    <text evidence="1">The sequence shown here is derived from an EMBL/GenBank/DDBJ whole genome shotgun (WGS) entry which is preliminary data.</text>
</comment>
<sequence length="71" mass="7411">MLSKNQLKKIVGKGQNGLEIHPVCADGDWAPPGASQATYPNFPCAHTIVGPIVGDTRICAEPGKDGIIPIC</sequence>
<reference evidence="1 2" key="1">
    <citation type="submission" date="2024-09" db="EMBL/GenBank/DDBJ databases">
        <authorList>
            <person name="Sun Q."/>
            <person name="Mori K."/>
        </authorList>
    </citation>
    <scope>NUCLEOTIDE SEQUENCE [LARGE SCALE GENOMIC DNA]</scope>
    <source>
        <strain evidence="1 2">CECT 7908</strain>
    </source>
</reference>
<proteinExistence type="predicted"/>
<gene>
    <name evidence="1" type="ORF">ACFFUQ_01025</name>
</gene>